<evidence type="ECO:0000256" key="11">
    <source>
        <dbReference type="ARBA" id="ARBA00025198"/>
    </source>
</evidence>
<evidence type="ECO:0000256" key="2">
    <source>
        <dbReference type="ARBA" id="ARBA00022448"/>
    </source>
</evidence>
<dbReference type="InterPro" id="IPR005864">
    <property type="entry name" value="ATP_synth_F0_bsu_bac"/>
</dbReference>
<dbReference type="KEGG" id="hbs:IPV69_23475"/>
<dbReference type="GO" id="GO:0005886">
    <property type="term" value="C:plasma membrane"/>
    <property type="evidence" value="ECO:0007669"/>
    <property type="project" value="UniProtKB-SubCell"/>
</dbReference>
<evidence type="ECO:0000313" key="20">
    <source>
        <dbReference type="Proteomes" id="UP000593765"/>
    </source>
</evidence>
<comment type="subunit">
    <text evidence="13">F-type ATPases have 2 components, F(1) - the catalytic core - and F(0) - the membrane proton channel. F(1) has five subunits: alpha(3), beta(3), gamma(1), delta(1), epsilon(1). F(0) has four main subunits: a(1), b(2) and c(10-14). The alpha and beta chains form an alternating ring which encloses part of the gamma chain. F(1) is attached to F(0) by a central stalk formed by the gamma and epsilon chains, while a peripheral stalk is formed by the delta and b chains.</text>
</comment>
<dbReference type="Proteomes" id="UP000593765">
    <property type="component" value="Chromosome"/>
</dbReference>
<evidence type="ECO:0000256" key="15">
    <source>
        <dbReference type="HAMAP-Rule" id="MF_01398"/>
    </source>
</evidence>
<evidence type="ECO:0000256" key="18">
    <source>
        <dbReference type="SAM" id="SignalP"/>
    </source>
</evidence>
<feature type="chain" id="PRO_5034188852" description="ATP synthase subunit b" evidence="18">
    <location>
        <begin position="32"/>
        <end position="208"/>
    </location>
</feature>
<dbReference type="RefSeq" id="WP_206292164.1">
    <property type="nucleotide sequence ID" value="NZ_CP063458.1"/>
</dbReference>
<dbReference type="GO" id="GO:0045259">
    <property type="term" value="C:proton-transporting ATP synthase complex"/>
    <property type="evidence" value="ECO:0007669"/>
    <property type="project" value="UniProtKB-KW"/>
</dbReference>
<keyword evidence="7 15" id="KW-1133">Transmembrane helix</keyword>
<dbReference type="NCBIfam" id="TIGR01144">
    <property type="entry name" value="ATP_synt_b"/>
    <property type="match status" value="1"/>
</dbReference>
<feature type="signal peptide" evidence="18">
    <location>
        <begin position="1"/>
        <end position="31"/>
    </location>
</feature>
<reference evidence="19 20" key="1">
    <citation type="submission" date="2020-10" db="EMBL/GenBank/DDBJ databases">
        <title>Wide distribution of Phycisphaera-like planctomycetes from WD2101 soil group in peatlands and genome analysis of the first cultivated representative.</title>
        <authorList>
            <person name="Dedysh S.N."/>
            <person name="Beletsky A.V."/>
            <person name="Ivanova A."/>
            <person name="Kulichevskaya I.S."/>
            <person name="Suzina N.E."/>
            <person name="Philippov D.A."/>
            <person name="Rakitin A.L."/>
            <person name="Mardanov A.V."/>
            <person name="Ravin N.V."/>
        </authorList>
    </citation>
    <scope>NUCLEOTIDE SEQUENCE [LARGE SCALE GENOMIC DNA]</scope>
    <source>
        <strain evidence="19 20">M1803</strain>
    </source>
</reference>
<evidence type="ECO:0000256" key="10">
    <source>
        <dbReference type="ARBA" id="ARBA00023310"/>
    </source>
</evidence>
<keyword evidence="5 15" id="KW-0812">Transmembrane</keyword>
<evidence type="ECO:0000256" key="5">
    <source>
        <dbReference type="ARBA" id="ARBA00022692"/>
    </source>
</evidence>
<dbReference type="GO" id="GO:0046961">
    <property type="term" value="F:proton-transporting ATPase activity, rotational mechanism"/>
    <property type="evidence" value="ECO:0007669"/>
    <property type="project" value="TreeGrafter"/>
</dbReference>
<evidence type="ECO:0000256" key="17">
    <source>
        <dbReference type="SAM" id="Coils"/>
    </source>
</evidence>
<evidence type="ECO:0000256" key="16">
    <source>
        <dbReference type="RuleBase" id="RU003848"/>
    </source>
</evidence>
<evidence type="ECO:0000256" key="3">
    <source>
        <dbReference type="ARBA" id="ARBA00022475"/>
    </source>
</evidence>
<keyword evidence="18" id="KW-0732">Signal</keyword>
<sequence>MTALPRLSRRLLPLLLAVAVLAVASSAFANAAGEEAHKPELIPPAGTMQIITTLTTLIVFIGLVLILGKYAWGPIVTGLKAREDKIRKDIRDAEESRAKSEALLKQYEQKLAAAQKEVNDLLTKATNDAQALATSIRMNAQQESEEAKERATRDIEAAKNQAVNEIHQYAANLATSVAEKILRRNLNADDQRDLVQSSLEQLKSVSSN</sequence>
<dbReference type="GO" id="GO:0046933">
    <property type="term" value="F:proton-transporting ATP synthase activity, rotational mechanism"/>
    <property type="evidence" value="ECO:0007669"/>
    <property type="project" value="UniProtKB-UniRule"/>
</dbReference>
<organism evidence="19 20">
    <name type="scientific">Humisphaera borealis</name>
    <dbReference type="NCBI Taxonomy" id="2807512"/>
    <lineage>
        <taxon>Bacteria</taxon>
        <taxon>Pseudomonadati</taxon>
        <taxon>Planctomycetota</taxon>
        <taxon>Phycisphaerae</taxon>
        <taxon>Tepidisphaerales</taxon>
        <taxon>Tepidisphaeraceae</taxon>
        <taxon>Humisphaera</taxon>
    </lineage>
</organism>
<dbReference type="InterPro" id="IPR002146">
    <property type="entry name" value="ATP_synth_b/b'su_bac/chlpt"/>
</dbReference>
<dbReference type="InterPro" id="IPR050059">
    <property type="entry name" value="ATP_synthase_B_chain"/>
</dbReference>
<evidence type="ECO:0000256" key="6">
    <source>
        <dbReference type="ARBA" id="ARBA00022781"/>
    </source>
</evidence>
<evidence type="ECO:0000256" key="9">
    <source>
        <dbReference type="ARBA" id="ARBA00023136"/>
    </source>
</evidence>
<protein>
    <recommendedName>
        <fullName evidence="15">ATP synthase subunit b</fullName>
    </recommendedName>
    <alternativeName>
        <fullName evidence="15">ATP synthase F(0) sector subunit b</fullName>
    </alternativeName>
    <alternativeName>
        <fullName evidence="15">ATPase subunit I</fullName>
    </alternativeName>
    <alternativeName>
        <fullName evidence="15">F-type ATPase subunit b</fullName>
        <shortName evidence="15">F-ATPase subunit b</shortName>
    </alternativeName>
</protein>
<dbReference type="HAMAP" id="MF_01398">
    <property type="entry name" value="ATP_synth_b_bprime"/>
    <property type="match status" value="1"/>
</dbReference>
<evidence type="ECO:0000256" key="1">
    <source>
        <dbReference type="ARBA" id="ARBA00005513"/>
    </source>
</evidence>
<comment type="function">
    <text evidence="12">Component of the F(0) channel, it forms part of the peripheral stalk, linking F(1) to F(0). The b'-subunit is a diverged and duplicated form of b found in plants and photosynthetic bacteria.</text>
</comment>
<dbReference type="PANTHER" id="PTHR33445:SF1">
    <property type="entry name" value="ATP SYNTHASE SUBUNIT B"/>
    <property type="match status" value="1"/>
</dbReference>
<keyword evidence="2 15" id="KW-0813">Transport</keyword>
<evidence type="ECO:0000256" key="12">
    <source>
        <dbReference type="ARBA" id="ARBA00025614"/>
    </source>
</evidence>
<keyword evidence="9 15" id="KW-0472">Membrane</keyword>
<comment type="subunit">
    <text evidence="15">F-type ATPases have 2 components, F(1) - the catalytic core - and F(0) - the membrane proton channel. F(1) has five subunits: alpha(3), beta(3), gamma(1), delta(1), epsilon(1). F(0) has three main subunits: a(1), b(2) and c(10-14). The alpha and beta chains form an alternating ring which encloses part of the gamma chain. F(1) is attached to F(0) by a central stalk formed by the gamma and epsilon chains, while a peripheral stalk is formed by the delta and b chains.</text>
</comment>
<keyword evidence="10 15" id="KW-0066">ATP synthesis</keyword>
<dbReference type="Pfam" id="PF00430">
    <property type="entry name" value="ATP-synt_B"/>
    <property type="match status" value="1"/>
</dbReference>
<accession>A0A7M2WUZ9</accession>
<evidence type="ECO:0000256" key="14">
    <source>
        <dbReference type="ARBA" id="ARBA00037847"/>
    </source>
</evidence>
<keyword evidence="4 15" id="KW-0138">CF(0)</keyword>
<evidence type="ECO:0000313" key="19">
    <source>
        <dbReference type="EMBL" id="QOV89144.1"/>
    </source>
</evidence>
<name>A0A7M2WUZ9_9BACT</name>
<dbReference type="AlphaFoldDB" id="A0A7M2WUZ9"/>
<keyword evidence="6 15" id="KW-0375">Hydrogen ion transport</keyword>
<dbReference type="PANTHER" id="PTHR33445">
    <property type="entry name" value="ATP SYNTHASE SUBUNIT B', CHLOROPLASTIC"/>
    <property type="match status" value="1"/>
</dbReference>
<proteinExistence type="inferred from homology"/>
<evidence type="ECO:0000256" key="7">
    <source>
        <dbReference type="ARBA" id="ARBA00022989"/>
    </source>
</evidence>
<evidence type="ECO:0000256" key="8">
    <source>
        <dbReference type="ARBA" id="ARBA00023065"/>
    </source>
</evidence>
<keyword evidence="3 15" id="KW-1003">Cell membrane</keyword>
<gene>
    <name evidence="15 19" type="primary">atpF</name>
    <name evidence="19" type="ORF">IPV69_23475</name>
</gene>
<dbReference type="EMBL" id="CP063458">
    <property type="protein sequence ID" value="QOV89144.1"/>
    <property type="molecule type" value="Genomic_DNA"/>
</dbReference>
<dbReference type="CDD" id="cd06503">
    <property type="entry name" value="ATP-synt_Fo_b"/>
    <property type="match status" value="1"/>
</dbReference>
<feature type="transmembrane region" description="Helical" evidence="15">
    <location>
        <begin position="47"/>
        <end position="72"/>
    </location>
</feature>
<evidence type="ECO:0000256" key="13">
    <source>
        <dbReference type="ARBA" id="ARBA00026054"/>
    </source>
</evidence>
<feature type="coiled-coil region" evidence="17">
    <location>
        <begin position="90"/>
        <end position="168"/>
    </location>
</feature>
<comment type="similarity">
    <text evidence="1 15 16">Belongs to the ATPase B chain family.</text>
</comment>
<comment type="function">
    <text evidence="11 15">F(1)F(0) ATP synthase produces ATP from ADP in the presence of a proton or sodium gradient. F-type ATPases consist of two structural domains, F(1) containing the extramembraneous catalytic core and F(0) containing the membrane proton channel, linked together by a central stalk and a peripheral stalk. During catalysis, ATP synthesis in the catalytic domain of F(1) is coupled via a rotary mechanism of the central stalk subunits to proton translocation.</text>
</comment>
<evidence type="ECO:0000256" key="4">
    <source>
        <dbReference type="ARBA" id="ARBA00022547"/>
    </source>
</evidence>
<keyword evidence="8 15" id="KW-0406">Ion transport</keyword>
<dbReference type="GO" id="GO:0012505">
    <property type="term" value="C:endomembrane system"/>
    <property type="evidence" value="ECO:0007669"/>
    <property type="project" value="UniProtKB-SubCell"/>
</dbReference>
<keyword evidence="20" id="KW-1185">Reference proteome</keyword>
<keyword evidence="17" id="KW-0175">Coiled coil</keyword>
<comment type="subcellular location">
    <subcellularLocation>
        <location evidence="15">Cell membrane</location>
        <topology evidence="15">Single-pass membrane protein</topology>
    </subcellularLocation>
    <subcellularLocation>
        <location evidence="14">Endomembrane system</location>
        <topology evidence="14">Single-pass membrane protein</topology>
    </subcellularLocation>
</comment>